<sequence>MDPRRLLPFLLGLTLCAVLATAVVVLVAWRSGTDETRAGDSSPAAGAAPRSVLAAWDERRAAAWADGDVEALRDLYVAGSATGRSDARMLAAYVDRGLRVEGLTTQVLALEVLAEEPERLILRVTDRVRGGVVTGAAVDAALPQDRSSTRTVTLRRVDGAWLVVRTRDQASAAASTSRTSTSWKS</sequence>
<evidence type="ECO:0000313" key="2">
    <source>
        <dbReference type="Proteomes" id="UP000244867"/>
    </source>
</evidence>
<dbReference type="AlphaFoldDB" id="A0A2R7YRZ9"/>
<reference evidence="1 2" key="1">
    <citation type="submission" date="2018-03" db="EMBL/GenBank/DDBJ databases">
        <authorList>
            <person name="Keele B.F."/>
        </authorList>
    </citation>
    <scope>NUCLEOTIDE SEQUENCE [LARGE SCALE GENOMIC DNA]</scope>
    <source>
        <strain evidence="1 2">IB-3</strain>
    </source>
</reference>
<dbReference type="RefSeq" id="WP_108346685.1">
    <property type="nucleotide sequence ID" value="NZ_PYXZ01000012.1"/>
</dbReference>
<evidence type="ECO:0008006" key="3">
    <source>
        <dbReference type="Google" id="ProtNLM"/>
    </source>
</evidence>
<dbReference type="InterPro" id="IPR032710">
    <property type="entry name" value="NTF2-like_dom_sf"/>
</dbReference>
<dbReference type="OrthoDB" id="3789459at2"/>
<dbReference type="SUPFAM" id="SSF54427">
    <property type="entry name" value="NTF2-like"/>
    <property type="match status" value="1"/>
</dbReference>
<keyword evidence="2" id="KW-1185">Reference proteome</keyword>
<dbReference type="Proteomes" id="UP000244867">
    <property type="component" value="Unassembled WGS sequence"/>
</dbReference>
<comment type="caution">
    <text evidence="1">The sequence shown here is derived from an EMBL/GenBank/DDBJ whole genome shotgun (WGS) entry which is preliminary data.</text>
</comment>
<organism evidence="1 2">
    <name type="scientific">Nocardioides currus</name>
    <dbReference type="NCBI Taxonomy" id="2133958"/>
    <lineage>
        <taxon>Bacteria</taxon>
        <taxon>Bacillati</taxon>
        <taxon>Actinomycetota</taxon>
        <taxon>Actinomycetes</taxon>
        <taxon>Propionibacteriales</taxon>
        <taxon>Nocardioidaceae</taxon>
        <taxon>Nocardioides</taxon>
    </lineage>
</organism>
<proteinExistence type="predicted"/>
<dbReference type="EMBL" id="PYXZ01000012">
    <property type="protein sequence ID" value="PUA79195.1"/>
    <property type="molecule type" value="Genomic_DNA"/>
</dbReference>
<evidence type="ECO:0000313" key="1">
    <source>
        <dbReference type="EMBL" id="PUA79195.1"/>
    </source>
</evidence>
<accession>A0A2R7YRZ9</accession>
<protein>
    <recommendedName>
        <fullName evidence="3">SnoaL-like domain-containing protein</fullName>
    </recommendedName>
</protein>
<gene>
    <name evidence="1" type="ORF">C7S10_20915</name>
</gene>
<name>A0A2R7YRZ9_9ACTN</name>